<keyword evidence="4" id="KW-1185">Reference proteome</keyword>
<dbReference type="Proteomes" id="UP000253345">
    <property type="component" value="Unassembled WGS sequence"/>
</dbReference>
<accession>A0A368YZV1</accession>
<reference evidence="3 4" key="1">
    <citation type="submission" date="2018-07" db="EMBL/GenBank/DDBJ databases">
        <title>Genomic Encyclopedia of Type Strains, Phase III (KMG-III): the genomes of soil and plant-associated and newly described type strains.</title>
        <authorList>
            <person name="Whitman W."/>
        </authorList>
    </citation>
    <scope>NUCLEOTIDE SEQUENCE [LARGE SCALE GENOMIC DNA]</scope>
    <source>
        <strain evidence="3 4">CECT 8525</strain>
    </source>
</reference>
<dbReference type="AlphaFoldDB" id="A0A368YZV1"/>
<dbReference type="OrthoDB" id="7779218at2"/>
<gene>
    <name evidence="3" type="ORF">DFP89_10696</name>
</gene>
<dbReference type="PRINTS" id="PR00313">
    <property type="entry name" value="CABNDNGRPT"/>
</dbReference>
<name>A0A368YZV1_9RHOB</name>
<dbReference type="PANTHER" id="PTHR38340">
    <property type="entry name" value="S-LAYER PROTEIN"/>
    <property type="match status" value="1"/>
</dbReference>
<proteinExistence type="predicted"/>
<evidence type="ECO:0000256" key="1">
    <source>
        <dbReference type="ARBA" id="ARBA00004613"/>
    </source>
</evidence>
<dbReference type="InterPro" id="IPR001343">
    <property type="entry name" value="Hemolysn_Ca-bd"/>
</dbReference>
<organism evidence="3 4">
    <name type="scientific">Paracoccus lutimaris</name>
    <dbReference type="NCBI Taxonomy" id="1490030"/>
    <lineage>
        <taxon>Bacteria</taxon>
        <taxon>Pseudomonadati</taxon>
        <taxon>Pseudomonadota</taxon>
        <taxon>Alphaproteobacteria</taxon>
        <taxon>Rhodobacterales</taxon>
        <taxon>Paracoccaceae</taxon>
        <taxon>Paracoccus</taxon>
    </lineage>
</organism>
<protein>
    <submittedName>
        <fullName evidence="3">Hemolysin type calcium-binding protein</fullName>
    </submittedName>
</protein>
<dbReference type="GO" id="GO:0005576">
    <property type="term" value="C:extracellular region"/>
    <property type="evidence" value="ECO:0007669"/>
    <property type="project" value="UniProtKB-SubCell"/>
</dbReference>
<dbReference type="InterPro" id="IPR018511">
    <property type="entry name" value="Hemolysin-typ_Ca-bd_CS"/>
</dbReference>
<dbReference type="Pfam" id="PF00353">
    <property type="entry name" value="HemolysinCabind"/>
    <property type="match status" value="5"/>
</dbReference>
<dbReference type="InterPro" id="IPR011049">
    <property type="entry name" value="Serralysin-like_metalloprot_C"/>
</dbReference>
<comment type="subcellular location">
    <subcellularLocation>
        <location evidence="1">Secreted</location>
    </subcellularLocation>
</comment>
<keyword evidence="2" id="KW-0964">Secreted</keyword>
<comment type="caution">
    <text evidence="3">The sequence shown here is derived from an EMBL/GenBank/DDBJ whole genome shotgun (WGS) entry which is preliminary data.</text>
</comment>
<dbReference type="EMBL" id="QPJL01000006">
    <property type="protein sequence ID" value="RCW85078.1"/>
    <property type="molecule type" value="Genomic_DNA"/>
</dbReference>
<evidence type="ECO:0000313" key="4">
    <source>
        <dbReference type="Proteomes" id="UP000253345"/>
    </source>
</evidence>
<dbReference type="PROSITE" id="PS00330">
    <property type="entry name" value="HEMOLYSIN_CALCIUM"/>
    <property type="match status" value="1"/>
</dbReference>
<dbReference type="GO" id="GO:0005509">
    <property type="term" value="F:calcium ion binding"/>
    <property type="evidence" value="ECO:0007669"/>
    <property type="project" value="InterPro"/>
</dbReference>
<dbReference type="RefSeq" id="WP_114348834.1">
    <property type="nucleotide sequence ID" value="NZ_QPJL01000006.1"/>
</dbReference>
<dbReference type="Gene3D" id="2.150.10.10">
    <property type="entry name" value="Serralysin-like metalloprotease, C-terminal"/>
    <property type="match status" value="3"/>
</dbReference>
<dbReference type="SUPFAM" id="SSF51120">
    <property type="entry name" value="beta-Roll"/>
    <property type="match status" value="3"/>
</dbReference>
<dbReference type="PANTHER" id="PTHR38340:SF1">
    <property type="entry name" value="S-LAYER PROTEIN"/>
    <property type="match status" value="1"/>
</dbReference>
<evidence type="ECO:0000256" key="2">
    <source>
        <dbReference type="ARBA" id="ARBA00022525"/>
    </source>
</evidence>
<dbReference type="InterPro" id="IPR050557">
    <property type="entry name" value="RTX_toxin/Mannuronan_C5-epim"/>
</dbReference>
<sequence length="536" mass="54643">MALFSGTAGANNLQGTTSRDTLAGYSGDDWIDGHRGADVAVGGPGADTFIWDEDRNAGRPTLDIYSGSDWGDNYDSNIYGDLSGGDKLILGAASGAGGFRVFFTDTESGAAIDAYGNKVSFSGIERLESGSGDDYINGSGATVLPGRHAGTAHHVPTHGLTALGGGGNDTVIGTRTVDVLDGGEGDDHVYGGAGNDLLMSSAGSDYGHAGAGDDNVRWGNNGGTAPIYDIGHDTLIGGDGSDLINLWGKGDGDNSIGTVVNFYTASSGYATFARDNGSVVFSEFEQFWTHEGKDTVSAANADVAVNGGGINFNTRWGDDLLTGSNGRDTLEGGNHADTINGGQGDDIISMFEEAYHADGSGVLPDDYRDVLVLEDNFGTDRVRAFQVGNDSGRPADRLNVANLHDQYGNSVDVNDVVVSSQGSNAMLIFPNGERLILEGVSPSSLTEATLIGMGIPASGAQSTGQAVRAADSSESTSSTATAVAASDASAAVSADADAATDSGRVLLGIYSSETFAANAAADDASFAGSFMDVFLG</sequence>
<evidence type="ECO:0000313" key="3">
    <source>
        <dbReference type="EMBL" id="RCW85078.1"/>
    </source>
</evidence>